<feature type="transmembrane region" description="Helical" evidence="5">
    <location>
        <begin position="273"/>
        <end position="294"/>
    </location>
</feature>
<keyword evidence="5" id="KW-0472">Membrane</keyword>
<dbReference type="AlphaFoldDB" id="A0AAQ3NNS8"/>
<comment type="subcellular location">
    <subcellularLocation>
        <location evidence="1">Preautophagosomal structure membrane</location>
        <topology evidence="1">Peripheral membrane protein</topology>
    </subcellularLocation>
</comment>
<evidence type="ECO:0000256" key="4">
    <source>
        <dbReference type="ARBA" id="ARBA00025740"/>
    </source>
</evidence>
<dbReference type="SUPFAM" id="SSF50978">
    <property type="entry name" value="WD40 repeat-like"/>
    <property type="match status" value="1"/>
</dbReference>
<dbReference type="InterPro" id="IPR048720">
    <property type="entry name" value="PROPPIN"/>
</dbReference>
<keyword evidence="7" id="KW-1185">Reference proteome</keyword>
<dbReference type="GO" id="GO:0034045">
    <property type="term" value="C:phagophore assembly site membrane"/>
    <property type="evidence" value="ECO:0007669"/>
    <property type="project" value="UniProtKB-SubCell"/>
</dbReference>
<evidence type="ECO:0000256" key="5">
    <source>
        <dbReference type="SAM" id="Phobius"/>
    </source>
</evidence>
<keyword evidence="2" id="KW-0853">WD repeat</keyword>
<name>A0AAQ3NNS8_VIGMU</name>
<feature type="transmembrane region" description="Helical" evidence="5">
    <location>
        <begin position="48"/>
        <end position="69"/>
    </location>
</feature>
<evidence type="ECO:0008006" key="8">
    <source>
        <dbReference type="Google" id="ProtNLM"/>
    </source>
</evidence>
<protein>
    <recommendedName>
        <fullName evidence="8">Autophagy-related protein 18b</fullName>
    </recommendedName>
</protein>
<keyword evidence="3" id="KW-0677">Repeat</keyword>
<dbReference type="InterPro" id="IPR036322">
    <property type="entry name" value="WD40_repeat_dom_sf"/>
</dbReference>
<evidence type="ECO:0000256" key="1">
    <source>
        <dbReference type="ARBA" id="ARBA00004623"/>
    </source>
</evidence>
<dbReference type="InterPro" id="IPR001680">
    <property type="entry name" value="WD40_rpt"/>
</dbReference>
<dbReference type="PANTHER" id="PTHR11227">
    <property type="entry name" value="WD-REPEAT PROTEIN INTERACTING WITH PHOSPHOINOSIDES WIPI -RELATED"/>
    <property type="match status" value="1"/>
</dbReference>
<gene>
    <name evidence="6" type="ORF">V8G54_016343</name>
</gene>
<dbReference type="SMART" id="SM00320">
    <property type="entry name" value="WD40"/>
    <property type="match status" value="3"/>
</dbReference>
<dbReference type="EMBL" id="CP144696">
    <property type="protein sequence ID" value="WVZ11813.1"/>
    <property type="molecule type" value="Genomic_DNA"/>
</dbReference>
<evidence type="ECO:0000313" key="7">
    <source>
        <dbReference type="Proteomes" id="UP001374535"/>
    </source>
</evidence>
<keyword evidence="5" id="KW-0812">Transmembrane</keyword>
<evidence type="ECO:0000313" key="6">
    <source>
        <dbReference type="EMBL" id="WVZ11813.1"/>
    </source>
</evidence>
<dbReference type="Pfam" id="PF21032">
    <property type="entry name" value="PROPPIN"/>
    <property type="match status" value="1"/>
</dbReference>
<dbReference type="Proteomes" id="UP001374535">
    <property type="component" value="Chromosome 5"/>
</dbReference>
<organism evidence="6 7">
    <name type="scientific">Vigna mungo</name>
    <name type="common">Black gram</name>
    <name type="synonym">Phaseolus mungo</name>
    <dbReference type="NCBI Taxonomy" id="3915"/>
    <lineage>
        <taxon>Eukaryota</taxon>
        <taxon>Viridiplantae</taxon>
        <taxon>Streptophyta</taxon>
        <taxon>Embryophyta</taxon>
        <taxon>Tracheophyta</taxon>
        <taxon>Spermatophyta</taxon>
        <taxon>Magnoliopsida</taxon>
        <taxon>eudicotyledons</taxon>
        <taxon>Gunneridae</taxon>
        <taxon>Pentapetalae</taxon>
        <taxon>rosids</taxon>
        <taxon>fabids</taxon>
        <taxon>Fabales</taxon>
        <taxon>Fabaceae</taxon>
        <taxon>Papilionoideae</taxon>
        <taxon>50 kb inversion clade</taxon>
        <taxon>NPAAA clade</taxon>
        <taxon>indigoferoid/millettioid clade</taxon>
        <taxon>Phaseoleae</taxon>
        <taxon>Vigna</taxon>
    </lineage>
</organism>
<sequence>LNSMANHSSTSSILCASFNQDLSYFAVGTRDGFRIFETNSGKLCYERAVGAFVIVEMLFSSSLIAIVGAGDQPSLSPRRLSLFNTASGAASKELNFLTSILAVRMNRERLVVILQDKAYVYEMRSLSIVDIIDTVPNNKGLCAFSPCLDACYLALPASTTKGSALLYNVMNRHLHCEIEAHRSPLAAMVLSSNGMYIATASEQGTIIRVHLVSDATKSYSFRRGTYPSTIFSLSFGPSKELPDILAASSSSGSIHLFTLGFASHPRRELQLKIFFPTFHIFGYFFVVFVISCIFGDFSRSKSSSGFLGSIIPDAVSGVLDPAYHHVLHDAVPAGVKSYVVIRKVENLTNSSSSELLACRAILSVITSNGFFKEYNISINARNELSWALGREFNLLTVT</sequence>
<proteinExistence type="inferred from homology"/>
<evidence type="ECO:0000256" key="2">
    <source>
        <dbReference type="ARBA" id="ARBA00022574"/>
    </source>
</evidence>
<feature type="non-terminal residue" evidence="6">
    <location>
        <position position="1"/>
    </location>
</feature>
<accession>A0AAQ3NNS8</accession>
<comment type="similarity">
    <text evidence="4">Belongs to the WD repeat PROPPIN family.</text>
</comment>
<reference evidence="6 7" key="1">
    <citation type="journal article" date="2023" name="Life. Sci Alliance">
        <title>Evolutionary insights into 3D genome organization and epigenetic landscape of Vigna mungo.</title>
        <authorList>
            <person name="Junaid A."/>
            <person name="Singh B."/>
            <person name="Bhatia S."/>
        </authorList>
    </citation>
    <scope>NUCLEOTIDE SEQUENCE [LARGE SCALE GENOMIC DNA]</scope>
    <source>
        <strain evidence="6">Urdbean</strain>
    </source>
</reference>
<keyword evidence="5" id="KW-1133">Transmembrane helix</keyword>
<dbReference type="Gene3D" id="2.130.10.10">
    <property type="entry name" value="YVTN repeat-like/Quinoprotein amine dehydrogenase"/>
    <property type="match status" value="1"/>
</dbReference>
<evidence type="ECO:0000256" key="3">
    <source>
        <dbReference type="ARBA" id="ARBA00022737"/>
    </source>
</evidence>
<dbReference type="InterPro" id="IPR015943">
    <property type="entry name" value="WD40/YVTN_repeat-like_dom_sf"/>
</dbReference>